<dbReference type="GO" id="GO:0005829">
    <property type="term" value="C:cytosol"/>
    <property type="evidence" value="ECO:0007669"/>
    <property type="project" value="TreeGrafter"/>
</dbReference>
<organism evidence="3">
    <name type="scientific">marine sediment metagenome</name>
    <dbReference type="NCBI Taxonomy" id="412755"/>
    <lineage>
        <taxon>unclassified sequences</taxon>
        <taxon>metagenomes</taxon>
        <taxon>ecological metagenomes</taxon>
    </lineage>
</organism>
<dbReference type="PANTHER" id="PTHR47396:SF1">
    <property type="entry name" value="ATP-DEPENDENT HELICASE IRC3-RELATED"/>
    <property type="match status" value="1"/>
</dbReference>
<dbReference type="SUPFAM" id="SSF52540">
    <property type="entry name" value="P-loop containing nucleoside triphosphate hydrolases"/>
    <property type="match status" value="1"/>
</dbReference>
<feature type="non-terminal residue" evidence="3">
    <location>
        <position position="444"/>
    </location>
</feature>
<protein>
    <submittedName>
        <fullName evidence="3">Uncharacterized protein</fullName>
    </submittedName>
</protein>
<dbReference type="InterPro" id="IPR014001">
    <property type="entry name" value="Helicase_ATP-bd"/>
</dbReference>
<dbReference type="GO" id="GO:0016787">
    <property type="term" value="F:hydrolase activity"/>
    <property type="evidence" value="ECO:0007669"/>
    <property type="project" value="InterPro"/>
</dbReference>
<feature type="domain" description="Helicase C-terminal" evidence="2">
    <location>
        <begin position="244"/>
        <end position="383"/>
    </location>
</feature>
<evidence type="ECO:0000313" key="3">
    <source>
        <dbReference type="EMBL" id="KKM03907.1"/>
    </source>
</evidence>
<sequence>MEARWYQEEAVEALMRDLNDAPLIESCGGMVHPLVVAPTGSGKSFMICEFIDEFLSKFPFANILVLSHIQEILEQDFDALEEYFEYVPIGLYSAGLESRIIKKITVAGIHSVYRKPELFEDFQIVIIDECHLVNHKDSGMYREFLGNLDAAYIGFTATHFRLGHGYIHKGEGALFNHISYDISSPDIFNRLVSEGYLARLITKGTIQVLNPDGCKRRGKLGDWIPKSLSGKLDRPAITQMACREIVEFGANYKRWLIFAIDIEHAEHVTKELLSLGVNVECIHSKMGGDRKEIVRRYKRGEIQALVNVEMLTTGLDVPDIDLIAILRPTCSPVLHVQTIGRGLRPHPNKDHCLVLDFAGNIDRLGPINQVKIQEPGMKTKGEGPAPMKQCPECMVHAFPAQKFCEVCGHEFEFRTNLTTSASVSDVVAGKSLPKGPNWYKVTGV</sequence>
<dbReference type="GO" id="GO:0005524">
    <property type="term" value="F:ATP binding"/>
    <property type="evidence" value="ECO:0007669"/>
    <property type="project" value="InterPro"/>
</dbReference>
<proteinExistence type="predicted"/>
<name>A0A0F9HL58_9ZZZZ</name>
<dbReference type="PANTHER" id="PTHR47396">
    <property type="entry name" value="TYPE I RESTRICTION ENZYME ECOKI R PROTEIN"/>
    <property type="match status" value="1"/>
</dbReference>
<dbReference type="PROSITE" id="PS51192">
    <property type="entry name" value="HELICASE_ATP_BIND_1"/>
    <property type="match status" value="1"/>
</dbReference>
<feature type="domain" description="Helicase ATP-binding" evidence="1">
    <location>
        <begin position="24"/>
        <end position="158"/>
    </location>
</feature>
<dbReference type="InterPro" id="IPR006935">
    <property type="entry name" value="Helicase/UvrB_N"/>
</dbReference>
<dbReference type="InterPro" id="IPR001650">
    <property type="entry name" value="Helicase_C-like"/>
</dbReference>
<dbReference type="PROSITE" id="PS51194">
    <property type="entry name" value="HELICASE_CTER"/>
    <property type="match status" value="1"/>
</dbReference>
<dbReference type="GO" id="GO:0003677">
    <property type="term" value="F:DNA binding"/>
    <property type="evidence" value="ECO:0007669"/>
    <property type="project" value="InterPro"/>
</dbReference>
<gene>
    <name evidence="3" type="ORF">LCGC14_1769750</name>
</gene>
<dbReference type="InterPro" id="IPR027417">
    <property type="entry name" value="P-loop_NTPase"/>
</dbReference>
<dbReference type="EMBL" id="LAZR01016578">
    <property type="protein sequence ID" value="KKM03907.1"/>
    <property type="molecule type" value="Genomic_DNA"/>
</dbReference>
<dbReference type="SMART" id="SM00487">
    <property type="entry name" value="DEXDc"/>
    <property type="match status" value="1"/>
</dbReference>
<comment type="caution">
    <text evidence="3">The sequence shown here is derived from an EMBL/GenBank/DDBJ whole genome shotgun (WGS) entry which is preliminary data.</text>
</comment>
<reference evidence="3" key="1">
    <citation type="journal article" date="2015" name="Nature">
        <title>Complex archaea that bridge the gap between prokaryotes and eukaryotes.</title>
        <authorList>
            <person name="Spang A."/>
            <person name="Saw J.H."/>
            <person name="Jorgensen S.L."/>
            <person name="Zaremba-Niedzwiedzka K."/>
            <person name="Martijn J."/>
            <person name="Lind A.E."/>
            <person name="van Eijk R."/>
            <person name="Schleper C."/>
            <person name="Guy L."/>
            <person name="Ettema T.J."/>
        </authorList>
    </citation>
    <scope>NUCLEOTIDE SEQUENCE</scope>
</reference>
<dbReference type="SMART" id="SM00490">
    <property type="entry name" value="HELICc"/>
    <property type="match status" value="1"/>
</dbReference>
<evidence type="ECO:0000259" key="2">
    <source>
        <dbReference type="PROSITE" id="PS51194"/>
    </source>
</evidence>
<dbReference type="Pfam" id="PF00271">
    <property type="entry name" value="Helicase_C"/>
    <property type="match status" value="1"/>
</dbReference>
<accession>A0A0F9HL58</accession>
<dbReference type="InterPro" id="IPR050742">
    <property type="entry name" value="Helicase_Restrict-Modif_Enz"/>
</dbReference>
<dbReference type="Gene3D" id="3.40.50.300">
    <property type="entry name" value="P-loop containing nucleotide triphosphate hydrolases"/>
    <property type="match status" value="2"/>
</dbReference>
<evidence type="ECO:0000259" key="1">
    <source>
        <dbReference type="PROSITE" id="PS51192"/>
    </source>
</evidence>
<dbReference type="Pfam" id="PF04851">
    <property type="entry name" value="ResIII"/>
    <property type="match status" value="1"/>
</dbReference>
<dbReference type="AlphaFoldDB" id="A0A0F9HL58"/>